<dbReference type="Ensembl" id="ENSLACT00000026432.1">
    <property type="protein sequence ID" value="ENSLACP00000022959.1"/>
    <property type="gene ID" value="ENSLACG00000022503.1"/>
</dbReference>
<dbReference type="Proteomes" id="UP000008672">
    <property type="component" value="Unassembled WGS sequence"/>
</dbReference>
<dbReference type="PANTHER" id="PTHR36864">
    <property type="entry name" value="CANCER-ASSOCIATED GENE 1 PROTEIN"/>
    <property type="match status" value="1"/>
</dbReference>
<dbReference type="Pfam" id="PF15066">
    <property type="entry name" value="CAGE1"/>
    <property type="match status" value="1"/>
</dbReference>
<dbReference type="EMBL" id="AFYH01151016">
    <property type="status" value="NOT_ANNOTATED_CDS"/>
    <property type="molecule type" value="Genomic_DNA"/>
</dbReference>
<reference evidence="4" key="2">
    <citation type="submission" date="2025-08" db="UniProtKB">
        <authorList>
            <consortium name="Ensembl"/>
        </authorList>
    </citation>
    <scope>IDENTIFICATION</scope>
</reference>
<feature type="compositionally biased region" description="Polar residues" evidence="2">
    <location>
        <begin position="1"/>
        <end position="28"/>
    </location>
</feature>
<feature type="domain" description="Cancer-associated gene protein 1 N-terminal" evidence="3">
    <location>
        <begin position="491"/>
        <end position="728"/>
    </location>
</feature>
<feature type="compositionally biased region" description="Low complexity" evidence="2">
    <location>
        <begin position="67"/>
        <end position="80"/>
    </location>
</feature>
<dbReference type="OMA" id="ELISPEW"/>
<evidence type="ECO:0000313" key="4">
    <source>
        <dbReference type="Ensembl" id="ENSLACP00000022959.1"/>
    </source>
</evidence>
<name>M3XJQ3_LATCH</name>
<keyword evidence="5" id="KW-1185">Reference proteome</keyword>
<dbReference type="GeneTree" id="ENSGT00390000001805"/>
<dbReference type="EMBL" id="AFYH01151019">
    <property type="status" value="NOT_ANNOTATED_CDS"/>
    <property type="molecule type" value="Genomic_DNA"/>
</dbReference>
<feature type="coiled-coil region" evidence="1">
    <location>
        <begin position="556"/>
        <end position="618"/>
    </location>
</feature>
<organism evidence="4 5">
    <name type="scientific">Latimeria chalumnae</name>
    <name type="common">Coelacanth</name>
    <dbReference type="NCBI Taxonomy" id="7897"/>
    <lineage>
        <taxon>Eukaryota</taxon>
        <taxon>Metazoa</taxon>
        <taxon>Chordata</taxon>
        <taxon>Craniata</taxon>
        <taxon>Vertebrata</taxon>
        <taxon>Euteleostomi</taxon>
        <taxon>Coelacanthiformes</taxon>
        <taxon>Coelacanthidae</taxon>
        <taxon>Latimeria</taxon>
    </lineage>
</organism>
<feature type="coiled-coil region" evidence="1">
    <location>
        <begin position="675"/>
        <end position="822"/>
    </location>
</feature>
<keyword evidence="1" id="KW-0175">Coiled coil</keyword>
<dbReference type="EMBL" id="AFYH01151017">
    <property type="status" value="NOT_ANNOTATED_CDS"/>
    <property type="molecule type" value="Genomic_DNA"/>
</dbReference>
<dbReference type="EMBL" id="AFYH01151018">
    <property type="status" value="NOT_ANNOTATED_CDS"/>
    <property type="molecule type" value="Genomic_DNA"/>
</dbReference>
<dbReference type="InterPro" id="IPR029381">
    <property type="entry name" value="CAGE1_N"/>
</dbReference>
<feature type="region of interest" description="Disordered" evidence="2">
    <location>
        <begin position="410"/>
        <end position="434"/>
    </location>
</feature>
<feature type="region of interest" description="Disordered" evidence="2">
    <location>
        <begin position="1"/>
        <end position="42"/>
    </location>
</feature>
<proteinExistence type="predicted"/>
<dbReference type="EMBL" id="AFYH01151012">
    <property type="status" value="NOT_ANNOTATED_CDS"/>
    <property type="molecule type" value="Genomic_DNA"/>
</dbReference>
<dbReference type="HOGENOM" id="CLU_309707_0_0_1"/>
<protein>
    <recommendedName>
        <fullName evidence="3">Cancer-associated gene protein 1 N-terminal domain-containing protein</fullName>
    </recommendedName>
</protein>
<evidence type="ECO:0000259" key="3">
    <source>
        <dbReference type="Pfam" id="PF15066"/>
    </source>
</evidence>
<feature type="compositionally biased region" description="Basic and acidic residues" evidence="2">
    <location>
        <begin position="1066"/>
        <end position="1085"/>
    </location>
</feature>
<feature type="region of interest" description="Disordered" evidence="2">
    <location>
        <begin position="108"/>
        <end position="127"/>
    </location>
</feature>
<evidence type="ECO:0000256" key="2">
    <source>
        <dbReference type="SAM" id="MobiDB-lite"/>
    </source>
</evidence>
<feature type="region of interest" description="Disordered" evidence="2">
    <location>
        <begin position="1064"/>
        <end position="1093"/>
    </location>
</feature>
<dbReference type="AlphaFoldDB" id="M3XJQ3"/>
<accession>M3XJQ3</accession>
<gene>
    <name evidence="4" type="primary">LOC102367070</name>
</gene>
<feature type="coiled-coil region" evidence="1">
    <location>
        <begin position="490"/>
        <end position="524"/>
    </location>
</feature>
<dbReference type="EMBL" id="AFYH01151020">
    <property type="status" value="NOT_ANNOTATED_CDS"/>
    <property type="molecule type" value="Genomic_DNA"/>
</dbReference>
<dbReference type="eggNOG" id="KOG3650">
    <property type="taxonomic scope" value="Eukaryota"/>
</dbReference>
<dbReference type="EMBL" id="AFYH01151013">
    <property type="status" value="NOT_ANNOTATED_CDS"/>
    <property type="molecule type" value="Genomic_DNA"/>
</dbReference>
<evidence type="ECO:0000313" key="5">
    <source>
        <dbReference type="Proteomes" id="UP000008672"/>
    </source>
</evidence>
<reference evidence="5" key="1">
    <citation type="submission" date="2011-08" db="EMBL/GenBank/DDBJ databases">
        <title>The draft genome of Latimeria chalumnae.</title>
        <authorList>
            <person name="Di Palma F."/>
            <person name="Alfoldi J."/>
            <person name="Johnson J."/>
            <person name="Berlin A."/>
            <person name="Gnerre S."/>
            <person name="Jaffe D."/>
            <person name="MacCallum I."/>
            <person name="Young S."/>
            <person name="Walker B.J."/>
            <person name="Lander E."/>
            <person name="Lindblad-Toh K."/>
        </authorList>
    </citation>
    <scope>NUCLEOTIDE SEQUENCE [LARGE SCALE GENOMIC DNA]</scope>
    <source>
        <strain evidence="5">Wild caught</strain>
    </source>
</reference>
<dbReference type="EMBL" id="AFYH01151015">
    <property type="status" value="NOT_ANNOTATED_CDS"/>
    <property type="molecule type" value="Genomic_DNA"/>
</dbReference>
<dbReference type="EMBL" id="AFYH01151011">
    <property type="status" value="NOT_ANNOTATED_CDS"/>
    <property type="molecule type" value="Genomic_DNA"/>
</dbReference>
<dbReference type="KEGG" id="lcm:102367070"/>
<reference evidence="4" key="3">
    <citation type="submission" date="2025-09" db="UniProtKB">
        <authorList>
            <consortium name="Ensembl"/>
        </authorList>
    </citation>
    <scope>IDENTIFICATION</scope>
</reference>
<evidence type="ECO:0000256" key="1">
    <source>
        <dbReference type="SAM" id="Coils"/>
    </source>
</evidence>
<dbReference type="PANTHER" id="PTHR36864:SF1">
    <property type="entry name" value="CANCER-ASSOCIATED GENE 1 PROTEIN"/>
    <property type="match status" value="1"/>
</dbReference>
<dbReference type="OrthoDB" id="9898225at2759"/>
<dbReference type="InterPro" id="IPR052686">
    <property type="entry name" value="CAGE1_homolog"/>
</dbReference>
<dbReference type="STRING" id="7897.ENSLACP00000022959"/>
<dbReference type="EMBL" id="AFYH01151014">
    <property type="status" value="NOT_ANNOTATED_CDS"/>
    <property type="molecule type" value="Genomic_DNA"/>
</dbReference>
<sequence>MEANSTSSQNTWILDSDAANPNSQNSFLGSLDGVDTSNWNPLQHNPNFAEDIFQKIGIKREEIPKCTPTDTSTSTESMTTQEHLGSVSEADTTSISKYMHELTKEELLELQGRSTSETSKEEAKGISTMKETDDFLPEETLDVTESSEMLPESKLDSYMYNSGTEESSKEEEALLAVSNDTDRVKNDFTSNTDADEFSFKEDSLFESDIEDTSGREASLNSSAETLPEKCVSFQLDVQESSFHKGMFHCNLQESPVEQPLLQKEEVFMICTEQVISAEKDLGHPVCDSNTEVIPLKEELQFHGNTCDSSERENLPAYADTEKLPVRGDELISPEWVDTVAENKMTSSSFGGERVLDDQGESSTLLEQFQNETSQEYLDESIGYVRSLIQKNKLLKQGIREMLVYFNSGEMPEDNSSTNRNFHGSEERKNLGSKSSTSVVEDAFADSKDHDKAMLLIQLNSALRQQVKTLRDEVYHLKKANHCLSEYGEILKTHEAQNIRLKGEKRQLEQKVVHLDETLLRLEEYQATQADLILGLQNNNVALAAKIDALQLDALREEHLVETLGKLEQEINELNETNISITWEKNEIENCNRKLECALESAKRELEEKEKASRSVQMQLEKSSAVYRSLHEEHNALIQERDKFIHLSAELEGTVCQKETEIEHMKSEGGKTEAELNSLILSLRRLQEEKEEADKQLLSLTAELEQHKADREVEREQFEVKYSELVTMVDILRVESENEQRETERLKCQINLVKNENLHLQELAAQEQEHKLLMRHEADKWKQQLEEVTQGQKEKEAEAQQAMKKLTSEIAFLKETSSQKEDELKRKMNIFEKVIMDMKLVQSDLSSEGQSYEQDCVNFTCVHRASQLLYKINNLLALTEGILVCQEESSLSSEQSENLSKGRVCELKDKIKHLDSKKKILEKELQERRASVSNLKELKNRKTVPEDLKPEDADTVSATMEGSKNSADQLKLKLDESQKLREEQYVLMAKTENLLEEKSKECENLLHENQTLQERLNSLDCKVKSFTEMFQMANQRLQMYILQIIRLETTNQDLRHALRKQLKGNAKQKERIKAALERQVKSETQHHQTKSQQS</sequence>
<dbReference type="InParanoid" id="M3XJQ3"/>
<feature type="region of interest" description="Disordered" evidence="2">
    <location>
        <begin position="63"/>
        <end position="91"/>
    </location>
</feature>
<feature type="coiled-coil region" evidence="1">
    <location>
        <begin position="910"/>
        <end position="1021"/>
    </location>
</feature>